<sequence>MNYKKLLLVFISAFIGLSSAIALESRVTFTYVQISPNYYIKLLGAYNQSKCTYNAISPCEYTVGVDLGMTVTKATLTAAGARGYGGNKLYI</sequence>
<feature type="signal peptide" evidence="1">
    <location>
        <begin position="1"/>
        <end position="22"/>
    </location>
</feature>
<dbReference type="Proteomes" id="UP000199310">
    <property type="component" value="Unassembled WGS sequence"/>
</dbReference>
<reference evidence="3" key="1">
    <citation type="submission" date="2016-10" db="EMBL/GenBank/DDBJ databases">
        <authorList>
            <person name="Varghese N."/>
            <person name="Submissions S."/>
        </authorList>
    </citation>
    <scope>NUCLEOTIDE SEQUENCE [LARGE SCALE GENOMIC DNA]</scope>
    <source>
        <strain evidence="3">DSM 3695</strain>
    </source>
</reference>
<gene>
    <name evidence="2" type="ORF">SAMN04488122_4353</name>
</gene>
<proteinExistence type="predicted"/>
<keyword evidence="3" id="KW-1185">Reference proteome</keyword>
<organism evidence="2 3">
    <name type="scientific">Chitinophaga arvensicola</name>
    <dbReference type="NCBI Taxonomy" id="29529"/>
    <lineage>
        <taxon>Bacteria</taxon>
        <taxon>Pseudomonadati</taxon>
        <taxon>Bacteroidota</taxon>
        <taxon>Chitinophagia</taxon>
        <taxon>Chitinophagales</taxon>
        <taxon>Chitinophagaceae</taxon>
        <taxon>Chitinophaga</taxon>
    </lineage>
</organism>
<evidence type="ECO:0000256" key="1">
    <source>
        <dbReference type="SAM" id="SignalP"/>
    </source>
</evidence>
<evidence type="ECO:0000313" key="3">
    <source>
        <dbReference type="Proteomes" id="UP000199310"/>
    </source>
</evidence>
<dbReference type="STRING" id="29529.SAMN04488122_4353"/>
<dbReference type="AlphaFoldDB" id="A0A1I0S7H6"/>
<name>A0A1I0S7H6_9BACT</name>
<accession>A0A1I0S7H6</accession>
<protein>
    <submittedName>
        <fullName evidence="2">Uncharacterized protein</fullName>
    </submittedName>
</protein>
<keyword evidence="1" id="KW-0732">Signal</keyword>
<evidence type="ECO:0000313" key="2">
    <source>
        <dbReference type="EMBL" id="SEW51593.1"/>
    </source>
</evidence>
<feature type="chain" id="PRO_5011526230" evidence="1">
    <location>
        <begin position="23"/>
        <end position="91"/>
    </location>
</feature>
<dbReference type="EMBL" id="FOJG01000002">
    <property type="protein sequence ID" value="SEW51593.1"/>
    <property type="molecule type" value="Genomic_DNA"/>
</dbReference>
<dbReference type="RefSeq" id="WP_089897990.1">
    <property type="nucleotide sequence ID" value="NZ_FOJG01000002.1"/>
</dbReference>